<dbReference type="PANTHER" id="PTHR30244:SF34">
    <property type="entry name" value="DTDP-4-AMINO-4,6-DIDEOXYGALACTOSE TRANSAMINASE"/>
    <property type="match status" value="1"/>
</dbReference>
<dbReference type="PIRSF" id="PIRSF000390">
    <property type="entry name" value="PLP_StrS"/>
    <property type="match status" value="1"/>
</dbReference>
<proteinExistence type="inferred from homology"/>
<reference evidence="4 5" key="1">
    <citation type="submission" date="2019-03" db="EMBL/GenBank/DDBJ databases">
        <title>Genomic Encyclopedia of Type Strains, Phase IV (KMG-IV): sequencing the most valuable type-strain genomes for metagenomic binning, comparative biology and taxonomic classification.</title>
        <authorList>
            <person name="Goeker M."/>
        </authorList>
    </citation>
    <scope>NUCLEOTIDE SEQUENCE [LARGE SCALE GENOMIC DNA]</scope>
    <source>
        <strain evidence="4 5">LX-B</strain>
    </source>
</reference>
<feature type="active site" description="Proton acceptor" evidence="1">
    <location>
        <position position="181"/>
    </location>
</feature>
<evidence type="ECO:0000313" key="5">
    <source>
        <dbReference type="Proteomes" id="UP000295008"/>
    </source>
</evidence>
<dbReference type="InterPro" id="IPR015424">
    <property type="entry name" value="PyrdxlP-dep_Trfase"/>
</dbReference>
<feature type="modified residue" description="N6-(pyridoxal phosphate)lysine" evidence="2">
    <location>
        <position position="181"/>
    </location>
</feature>
<comment type="caution">
    <text evidence="4">The sequence shown here is derived from an EMBL/GenBank/DDBJ whole genome shotgun (WGS) entry which is preliminary data.</text>
</comment>
<evidence type="ECO:0000256" key="2">
    <source>
        <dbReference type="PIRSR" id="PIRSR000390-2"/>
    </source>
</evidence>
<dbReference type="SUPFAM" id="SSF53383">
    <property type="entry name" value="PLP-dependent transferases"/>
    <property type="match status" value="1"/>
</dbReference>
<evidence type="ECO:0000256" key="1">
    <source>
        <dbReference type="PIRSR" id="PIRSR000390-1"/>
    </source>
</evidence>
<dbReference type="RefSeq" id="WP_132016394.1">
    <property type="nucleotide sequence ID" value="NZ_SLUN01000036.1"/>
</dbReference>
<dbReference type="GO" id="GO:0000271">
    <property type="term" value="P:polysaccharide biosynthetic process"/>
    <property type="evidence" value="ECO:0007669"/>
    <property type="project" value="TreeGrafter"/>
</dbReference>
<dbReference type="Gene3D" id="3.40.640.10">
    <property type="entry name" value="Type I PLP-dependent aspartate aminotransferase-like (Major domain)"/>
    <property type="match status" value="1"/>
</dbReference>
<dbReference type="Proteomes" id="UP000295008">
    <property type="component" value="Unassembled WGS sequence"/>
</dbReference>
<organism evidence="4 5">
    <name type="scientific">Hydrogenispora ethanolica</name>
    <dbReference type="NCBI Taxonomy" id="1082276"/>
    <lineage>
        <taxon>Bacteria</taxon>
        <taxon>Bacillati</taxon>
        <taxon>Bacillota</taxon>
        <taxon>Hydrogenispora</taxon>
    </lineage>
</organism>
<keyword evidence="2 3" id="KW-0663">Pyridoxal phosphate</keyword>
<comment type="similarity">
    <text evidence="3">Belongs to the DegT/DnrJ/EryC1 family.</text>
</comment>
<dbReference type="InterPro" id="IPR000653">
    <property type="entry name" value="DegT/StrS_aminotransferase"/>
</dbReference>
<dbReference type="Gene3D" id="3.90.1150.10">
    <property type="entry name" value="Aspartate Aminotransferase, domain 1"/>
    <property type="match status" value="1"/>
</dbReference>
<dbReference type="CDD" id="cd00616">
    <property type="entry name" value="AHBA_syn"/>
    <property type="match status" value="1"/>
</dbReference>
<dbReference type="InterPro" id="IPR015422">
    <property type="entry name" value="PyrdxlP-dep_Trfase_small"/>
</dbReference>
<dbReference type="GO" id="GO:0008483">
    <property type="term" value="F:transaminase activity"/>
    <property type="evidence" value="ECO:0007669"/>
    <property type="project" value="TreeGrafter"/>
</dbReference>
<evidence type="ECO:0000313" key="4">
    <source>
        <dbReference type="EMBL" id="TCL60276.1"/>
    </source>
</evidence>
<keyword evidence="5" id="KW-1185">Reference proteome</keyword>
<dbReference type="GO" id="GO:0030170">
    <property type="term" value="F:pyridoxal phosphate binding"/>
    <property type="evidence" value="ECO:0007669"/>
    <property type="project" value="TreeGrafter"/>
</dbReference>
<gene>
    <name evidence="4" type="ORF">EDC14_103629</name>
</gene>
<name>A0A4R1R462_HYDET</name>
<dbReference type="AlphaFoldDB" id="A0A4R1R462"/>
<protein>
    <submittedName>
        <fullName evidence="4">Perosamine synthetase</fullName>
    </submittedName>
</protein>
<dbReference type="OrthoDB" id="9810913at2"/>
<dbReference type="EMBL" id="SLUN01000036">
    <property type="protein sequence ID" value="TCL60276.1"/>
    <property type="molecule type" value="Genomic_DNA"/>
</dbReference>
<evidence type="ECO:0000256" key="3">
    <source>
        <dbReference type="RuleBase" id="RU004508"/>
    </source>
</evidence>
<dbReference type="InterPro" id="IPR015421">
    <property type="entry name" value="PyrdxlP-dep_Trfase_major"/>
</dbReference>
<dbReference type="Pfam" id="PF01041">
    <property type="entry name" value="DegT_DnrJ_EryC1"/>
    <property type="match status" value="1"/>
</dbReference>
<sequence>MTIPVLKPSITEKEVQAVCEVMRSGWIGLGPKTELFEKTFAQSMGSQYCTGLNSCTAAIHLALASLDLQPDDEVIVTPMTFVSTVHAIRYCGAKPVFADILPDTLTIAPEDVAAKITKHTRAILAVDMAGHPAELDELLDLARLHGLTLVEDAAHSCGATYKNRKIGSIAPITCFSFHAVKNLTCGEGGAITCQEEWRDRWFREMRWLGISKDTWSRTENNLTYQWRYWVQEIGFKCHMNDIAAAIGLVQLERLPELNAIRRRLVSRYNEALKDLTWLTTPLERTYARSAWHLYQVRLPDEERRDRFVTHLIERGITPGVHYIPSHRHPCYRGVKATCPVADVEWLRLVTLPLFPDLSLIEQDQIIDAIHAFRS</sequence>
<dbReference type="PANTHER" id="PTHR30244">
    <property type="entry name" value="TRANSAMINASE"/>
    <property type="match status" value="1"/>
</dbReference>
<accession>A0A4R1R462</accession>